<keyword evidence="1" id="KW-0175">Coiled coil</keyword>
<proteinExistence type="predicted"/>
<dbReference type="AlphaFoldDB" id="H3KBN9"/>
<accession>H3KBN9</accession>
<comment type="caution">
    <text evidence="2">The sequence shown here is derived from an EMBL/GenBank/DDBJ whole genome shotgun (WGS) entry which is preliminary data.</text>
</comment>
<sequence>MSSIDAEISALKDKISATKTRYENLCRDLEKLQQEREMVLAQDLVRALRKSGKTYHELMEPLHRGPF</sequence>
<name>H3KBN9_9BURK</name>
<organism evidence="2 3">
    <name type="scientific">Sutterella parvirubra YIT 11816</name>
    <dbReference type="NCBI Taxonomy" id="762967"/>
    <lineage>
        <taxon>Bacteria</taxon>
        <taxon>Pseudomonadati</taxon>
        <taxon>Pseudomonadota</taxon>
        <taxon>Betaproteobacteria</taxon>
        <taxon>Burkholderiales</taxon>
        <taxon>Sutterellaceae</taxon>
        <taxon>Sutterella</taxon>
    </lineage>
</organism>
<protein>
    <submittedName>
        <fullName evidence="2">Uncharacterized protein</fullName>
    </submittedName>
</protein>
<keyword evidence="3" id="KW-1185">Reference proteome</keyword>
<dbReference type="EMBL" id="AFBQ01000015">
    <property type="protein sequence ID" value="EHY32468.1"/>
    <property type="molecule type" value="Genomic_DNA"/>
</dbReference>
<evidence type="ECO:0000256" key="1">
    <source>
        <dbReference type="SAM" id="Coils"/>
    </source>
</evidence>
<evidence type="ECO:0000313" key="3">
    <source>
        <dbReference type="Proteomes" id="UP000004956"/>
    </source>
</evidence>
<evidence type="ECO:0000313" key="2">
    <source>
        <dbReference type="EMBL" id="EHY32468.1"/>
    </source>
</evidence>
<gene>
    <name evidence="2" type="ORF">HMPREF9440_00135</name>
</gene>
<reference evidence="2 3" key="1">
    <citation type="submission" date="2011-11" db="EMBL/GenBank/DDBJ databases">
        <authorList>
            <person name="Weinstock G."/>
            <person name="Sodergren E."/>
            <person name="Clifton S."/>
            <person name="Fulton L."/>
            <person name="Fulton B."/>
            <person name="Courtney L."/>
            <person name="Fronick C."/>
            <person name="Harrison M."/>
            <person name="Strong C."/>
            <person name="Farmer C."/>
            <person name="Delahaunty K."/>
            <person name="Markovic C."/>
            <person name="Hall O."/>
            <person name="Minx P."/>
            <person name="Tomlinson C."/>
            <person name="Mitreva M."/>
            <person name="Hou S."/>
            <person name="Chen J."/>
            <person name="Wollam A."/>
            <person name="Pepin K.H."/>
            <person name="Johnson M."/>
            <person name="Bhonagiri V."/>
            <person name="Zhang X."/>
            <person name="Suruliraj S."/>
            <person name="Warren W."/>
            <person name="Chinwalla A."/>
            <person name="Mardis E.R."/>
            <person name="Wilson R.K."/>
        </authorList>
    </citation>
    <scope>NUCLEOTIDE SEQUENCE [LARGE SCALE GENOMIC DNA]</scope>
    <source>
        <strain evidence="2 3">YIT 11816</strain>
    </source>
</reference>
<dbReference type="Proteomes" id="UP000004956">
    <property type="component" value="Unassembled WGS sequence"/>
</dbReference>
<dbReference type="HOGENOM" id="CLU_2810891_0_0_4"/>
<feature type="coiled-coil region" evidence="1">
    <location>
        <begin position="15"/>
        <end position="42"/>
    </location>
</feature>